<keyword evidence="3 9" id="KW-0805">Transcription regulation</keyword>
<dbReference type="GO" id="GO:0045893">
    <property type="term" value="P:positive regulation of DNA-templated transcription"/>
    <property type="evidence" value="ECO:0007669"/>
    <property type="project" value="InterPro"/>
</dbReference>
<dbReference type="Gene3D" id="1.10.4000.10">
    <property type="entry name" value="Flagellar transcriptional activator FlhD"/>
    <property type="match status" value="1"/>
</dbReference>
<evidence type="ECO:0000256" key="3">
    <source>
        <dbReference type="ARBA" id="ARBA00023015"/>
    </source>
</evidence>
<comment type="domain">
    <text evidence="9">The C-terminal region contains a putative helix-turn-helix (HTH) motif, suggesting that this region may bind DNA.</text>
</comment>
<keyword evidence="10" id="KW-0969">Cilium</keyword>
<keyword evidence="2 9" id="KW-1005">Bacterial flagellum biogenesis</keyword>
<keyword evidence="4 9" id="KW-0238">DNA-binding</keyword>
<dbReference type="GO" id="GO:1902208">
    <property type="term" value="P:regulation of bacterial-type flagellum assembly"/>
    <property type="evidence" value="ECO:0007669"/>
    <property type="project" value="UniProtKB-UniRule"/>
</dbReference>
<comment type="similarity">
    <text evidence="9">Belongs to the FlhD family.</text>
</comment>
<dbReference type="EMBL" id="JADKBR010000011">
    <property type="protein sequence ID" value="MBK8890665.1"/>
    <property type="molecule type" value="Genomic_DNA"/>
</dbReference>
<evidence type="ECO:0000256" key="5">
    <source>
        <dbReference type="ARBA" id="ARBA00023157"/>
    </source>
</evidence>
<dbReference type="AlphaFoldDB" id="A0A9D7LMQ9"/>
<comment type="subcellular location">
    <subcellularLocation>
        <location evidence="9">Cytoplasm</location>
    </subcellularLocation>
</comment>
<evidence type="ECO:0000256" key="4">
    <source>
        <dbReference type="ARBA" id="ARBA00023125"/>
    </source>
</evidence>
<dbReference type="NCBIfam" id="NF002783">
    <property type="entry name" value="PRK02909.1-1"/>
    <property type="match status" value="1"/>
</dbReference>
<protein>
    <recommendedName>
        <fullName evidence="9">Flagellar transcriptional regulator FlhD</fullName>
    </recommendedName>
</protein>
<evidence type="ECO:0000256" key="8">
    <source>
        <dbReference type="ARBA" id="ARBA00025431"/>
    </source>
</evidence>
<gene>
    <name evidence="9 10" type="primary">flhD</name>
    <name evidence="10" type="ORF">IPN75_09805</name>
</gene>
<organism evidence="10 11">
    <name type="scientific">Candidatus Dechloromonas phosphorivorans</name>
    <dbReference type="NCBI Taxonomy" id="2899244"/>
    <lineage>
        <taxon>Bacteria</taxon>
        <taxon>Pseudomonadati</taxon>
        <taxon>Pseudomonadota</taxon>
        <taxon>Betaproteobacteria</taxon>
        <taxon>Rhodocyclales</taxon>
        <taxon>Azonexaceae</taxon>
        <taxon>Dechloromonas</taxon>
    </lineage>
</organism>
<sequence length="105" mass="11684">MNTSDMLEAIKDLNLTYLMLAQHMIREDKSAAVYRLGVSQELADVLADLTAGQVLRMARTNVLLCRMRFDDRLILGLLTSHGNENMMPQSHAAILLSGQPVEELA</sequence>
<keyword evidence="7 9" id="KW-0804">Transcription</keyword>
<dbReference type="GO" id="GO:0044780">
    <property type="term" value="P:bacterial-type flagellum assembly"/>
    <property type="evidence" value="ECO:0007669"/>
    <property type="project" value="InterPro"/>
</dbReference>
<keyword evidence="10" id="KW-0282">Flagellum</keyword>
<evidence type="ECO:0000256" key="7">
    <source>
        <dbReference type="ARBA" id="ARBA00023163"/>
    </source>
</evidence>
<dbReference type="InterPro" id="IPR036194">
    <property type="entry name" value="FlhD_sf"/>
</dbReference>
<comment type="subunit">
    <text evidence="9">Homodimer; disulfide-linked. Forms a heterohexamer composed of two FlhC and four FlhD subunits. Each FlhC binds a FlhD dimer, forming a heterotrimer, and a hexamer assembles by dimerization of two heterotrimers.</text>
</comment>
<keyword evidence="1 9" id="KW-0963">Cytoplasm</keyword>
<keyword evidence="6 9" id="KW-0010">Activator</keyword>
<accession>A0A9D7LMQ9</accession>
<name>A0A9D7LMQ9_9RHOO</name>
<comment type="caution">
    <text evidence="10">The sequence shown here is derived from an EMBL/GenBank/DDBJ whole genome shotgun (WGS) entry which is preliminary data.</text>
</comment>
<dbReference type="HAMAP" id="MF_00725">
    <property type="entry name" value="FlhD"/>
    <property type="match status" value="1"/>
</dbReference>
<keyword evidence="10" id="KW-0966">Cell projection</keyword>
<dbReference type="GO" id="GO:0003677">
    <property type="term" value="F:DNA binding"/>
    <property type="evidence" value="ECO:0007669"/>
    <property type="project" value="UniProtKB-UniRule"/>
</dbReference>
<dbReference type="InterPro" id="IPR023559">
    <property type="entry name" value="Flagellar_FlhD"/>
</dbReference>
<evidence type="ECO:0000313" key="10">
    <source>
        <dbReference type="EMBL" id="MBK8890665.1"/>
    </source>
</evidence>
<proteinExistence type="inferred from homology"/>
<evidence type="ECO:0000313" key="11">
    <source>
        <dbReference type="Proteomes" id="UP000808146"/>
    </source>
</evidence>
<evidence type="ECO:0000256" key="9">
    <source>
        <dbReference type="HAMAP-Rule" id="MF_00725"/>
    </source>
</evidence>
<dbReference type="SUPFAM" id="SSF63592">
    <property type="entry name" value="Flagellar transcriptional activator FlhD"/>
    <property type="match status" value="1"/>
</dbReference>
<dbReference type="Proteomes" id="UP000808146">
    <property type="component" value="Unassembled WGS sequence"/>
</dbReference>
<dbReference type="GO" id="GO:0005737">
    <property type="term" value="C:cytoplasm"/>
    <property type="evidence" value="ECO:0007669"/>
    <property type="project" value="UniProtKB-SubCell"/>
</dbReference>
<evidence type="ECO:0000256" key="1">
    <source>
        <dbReference type="ARBA" id="ARBA00022490"/>
    </source>
</evidence>
<dbReference type="Pfam" id="PF05247">
    <property type="entry name" value="FlhD"/>
    <property type="match status" value="1"/>
</dbReference>
<evidence type="ECO:0000256" key="2">
    <source>
        <dbReference type="ARBA" id="ARBA00022795"/>
    </source>
</evidence>
<comment type="function">
    <text evidence="8 9">Functions in complex with FlhC as a master transcriptional regulator that regulates transcription of several flagellar and non-flagellar operons by binding to their promoter region. Activates expression of class 2 flagellar genes, including fliA, which is a flagellum-specific sigma factor that turns on the class 3 genes. Also regulates genes whose products function in a variety of physiological pathways.</text>
</comment>
<keyword evidence="5 9" id="KW-1015">Disulfide bond</keyword>
<reference evidence="10" key="1">
    <citation type="submission" date="2020-10" db="EMBL/GenBank/DDBJ databases">
        <title>Connecting structure to function with the recovery of over 1000 high-quality activated sludge metagenome-assembled genomes encoding full-length rRNA genes using long-read sequencing.</title>
        <authorList>
            <person name="Singleton C.M."/>
            <person name="Petriglieri F."/>
            <person name="Kristensen J.M."/>
            <person name="Kirkegaard R.H."/>
            <person name="Michaelsen T.Y."/>
            <person name="Andersen M.H."/>
            <person name="Karst S.M."/>
            <person name="Dueholm M.S."/>
            <person name="Nielsen P.H."/>
            <person name="Albertsen M."/>
        </authorList>
    </citation>
    <scope>NUCLEOTIDE SEQUENCE</scope>
    <source>
        <strain evidence="10">OdNE_18-Q3-R46-58_BAT3C.305</strain>
    </source>
</reference>
<feature type="disulfide bond" description="Interchain" evidence="9">
    <location>
        <position position="65"/>
    </location>
</feature>
<evidence type="ECO:0000256" key="6">
    <source>
        <dbReference type="ARBA" id="ARBA00023159"/>
    </source>
</evidence>